<dbReference type="EMBL" id="CP146203">
    <property type="protein sequence ID" value="XBH20943.1"/>
    <property type="molecule type" value="Genomic_DNA"/>
</dbReference>
<dbReference type="Gene3D" id="1.10.1660.10">
    <property type="match status" value="1"/>
</dbReference>
<dbReference type="PROSITE" id="PS50937">
    <property type="entry name" value="HTH_MERR_2"/>
    <property type="match status" value="1"/>
</dbReference>
<dbReference type="PANTHER" id="PTHR30204:SF58">
    <property type="entry name" value="HTH-TYPE TRANSCRIPTIONAL REGULATOR YFMP"/>
    <property type="match status" value="1"/>
</dbReference>
<protein>
    <submittedName>
        <fullName evidence="3">Helix-turn-helix transcriptional regulator</fullName>
    </submittedName>
</protein>
<dbReference type="GO" id="GO:0003700">
    <property type="term" value="F:DNA-binding transcription factor activity"/>
    <property type="evidence" value="ECO:0007669"/>
    <property type="project" value="InterPro"/>
</dbReference>
<dbReference type="PANTHER" id="PTHR30204">
    <property type="entry name" value="REDOX-CYCLING DRUG-SENSING TRANSCRIPTIONAL ACTIVATOR SOXR"/>
    <property type="match status" value="1"/>
</dbReference>
<reference evidence="3" key="1">
    <citation type="submission" date="2024-02" db="EMBL/GenBank/DDBJ databases">
        <title>Tomenella chthoni gen. nov. sp. nov., a member of the family Jonesiaceae isolated from bat guano.</title>
        <authorList>
            <person name="Miller S.L."/>
            <person name="King J."/>
            <person name="Sankaranarayanan K."/>
            <person name="Lawson P.A."/>
        </authorList>
    </citation>
    <scope>NUCLEOTIDE SEQUENCE</scope>
    <source>
        <strain evidence="3">BS-20</strain>
    </source>
</reference>
<dbReference type="GO" id="GO:0003677">
    <property type="term" value="F:DNA binding"/>
    <property type="evidence" value="ECO:0007669"/>
    <property type="project" value="UniProtKB-KW"/>
</dbReference>
<dbReference type="AlphaFoldDB" id="A0AAU7DUN9"/>
<evidence type="ECO:0000256" key="1">
    <source>
        <dbReference type="ARBA" id="ARBA00023125"/>
    </source>
</evidence>
<dbReference type="SUPFAM" id="SSF46955">
    <property type="entry name" value="Putative DNA-binding domain"/>
    <property type="match status" value="1"/>
</dbReference>
<feature type="domain" description="HTH merR-type" evidence="2">
    <location>
        <begin position="20"/>
        <end position="89"/>
    </location>
</feature>
<dbReference type="InterPro" id="IPR047057">
    <property type="entry name" value="MerR_fam"/>
</dbReference>
<dbReference type="SMART" id="SM00422">
    <property type="entry name" value="HTH_MERR"/>
    <property type="match status" value="1"/>
</dbReference>
<accession>A0AAU7DUN9</accession>
<organism evidence="3">
    <name type="scientific">Jonesiaceae bacterium BS-20</name>
    <dbReference type="NCBI Taxonomy" id="3120821"/>
    <lineage>
        <taxon>Bacteria</taxon>
        <taxon>Bacillati</taxon>
        <taxon>Actinomycetota</taxon>
        <taxon>Actinomycetes</taxon>
        <taxon>Micrococcales</taxon>
        <taxon>Jonesiaceae</taxon>
    </lineage>
</organism>
<gene>
    <name evidence="3" type="ORF">V5R04_12055</name>
</gene>
<sequence length="186" mass="20868">MSKMRVRVTFDEMPREDAPVFAISKAAELADMHPQTLRQYDRLGLVVPQRTAGRGRRYSTRDVNQLIEIQRLSLEEGINLAGIKRILDLESKVRALEARVELLTAQMNPGSRIFAAGAEGEVVSVRRFAKLRGRGTAPDQHNGLDAGPRHRHRGVPLQLTATVEDFDEFEDVQSTGRAIIVWTPDE</sequence>
<dbReference type="InterPro" id="IPR009061">
    <property type="entry name" value="DNA-bd_dom_put_sf"/>
</dbReference>
<keyword evidence="1" id="KW-0238">DNA-binding</keyword>
<evidence type="ECO:0000313" key="3">
    <source>
        <dbReference type="EMBL" id="XBH20943.1"/>
    </source>
</evidence>
<proteinExistence type="predicted"/>
<dbReference type="CDD" id="cd04766">
    <property type="entry name" value="HTH_HspR"/>
    <property type="match status" value="1"/>
</dbReference>
<dbReference type="InterPro" id="IPR000551">
    <property type="entry name" value="MerR-type_HTH_dom"/>
</dbReference>
<name>A0AAU7DUN9_9MICO</name>
<dbReference type="Pfam" id="PF13411">
    <property type="entry name" value="MerR_1"/>
    <property type="match status" value="1"/>
</dbReference>
<evidence type="ECO:0000259" key="2">
    <source>
        <dbReference type="PROSITE" id="PS50937"/>
    </source>
</evidence>
<dbReference type="NCBIfam" id="NF047375">
    <property type="entry name" value="HeatShock_HspR"/>
    <property type="match status" value="1"/>
</dbReference>